<reference evidence="1 4" key="1">
    <citation type="submission" date="2016-04" db="EMBL/GenBank/DDBJ databases">
        <title>Genome analyses suggest a sexual origin of heterokaryosis in a supposedly ancient asexual fungus.</title>
        <authorList>
            <person name="Ropars J."/>
            <person name="Sedzielewska K."/>
            <person name="Noel J."/>
            <person name="Charron P."/>
            <person name="Farinelli L."/>
            <person name="Marton T."/>
            <person name="Kruger M."/>
            <person name="Pelin A."/>
            <person name="Brachmann A."/>
            <person name="Corradi N."/>
        </authorList>
    </citation>
    <scope>NUCLEOTIDE SEQUENCE [LARGE SCALE GENOMIC DNA]</scope>
    <source>
        <strain evidence="1 4">A5</strain>
    </source>
</reference>
<dbReference type="Proteomes" id="UP000232722">
    <property type="component" value="Unassembled WGS sequence"/>
</dbReference>
<dbReference type="VEuPathDB" id="FungiDB:FUN_013947"/>
<comment type="caution">
    <text evidence="2">The sequence shown here is derived from an EMBL/GenBank/DDBJ whole genome shotgun (WGS) entry which is preliminary data.</text>
</comment>
<proteinExistence type="predicted"/>
<reference evidence="1 4" key="2">
    <citation type="submission" date="2017-09" db="EMBL/GenBank/DDBJ databases">
        <title>Extensive intraspecific genome diversity in a model arbuscular mycorrhizal fungus.</title>
        <authorList>
            <person name="Chen E.C."/>
            <person name="Morin E."/>
            <person name="Beaudet D."/>
            <person name="Noel J."/>
            <person name="Ndikumana S."/>
            <person name="Charron P."/>
            <person name="St-Onge C."/>
            <person name="Giorgi J."/>
            <person name="Grigoriev I.V."/>
            <person name="Roux C."/>
            <person name="Martin F.M."/>
            <person name="Corradi N."/>
        </authorList>
    </citation>
    <scope>NUCLEOTIDE SEQUENCE [LARGE SCALE GENOMIC DNA]</scope>
    <source>
        <strain evidence="1 4">A5</strain>
    </source>
</reference>
<dbReference type="EMBL" id="LLXJ01000245">
    <property type="protein sequence ID" value="PKC12523.1"/>
    <property type="molecule type" value="Genomic_DNA"/>
</dbReference>
<dbReference type="VEuPathDB" id="FungiDB:RhiirFUN_017141"/>
<evidence type="ECO:0000313" key="4">
    <source>
        <dbReference type="Proteomes" id="UP000232722"/>
    </source>
</evidence>
<evidence type="ECO:0000313" key="1">
    <source>
        <dbReference type="EMBL" id="PKC12523.1"/>
    </source>
</evidence>
<dbReference type="EMBL" id="LLXH01000507">
    <property type="protein sequence ID" value="PKC65864.1"/>
    <property type="molecule type" value="Genomic_DNA"/>
</dbReference>
<reference evidence="2 3" key="4">
    <citation type="submission" date="2017-10" db="EMBL/GenBank/DDBJ databases">
        <title>Genome analyses suggest a sexual origin of heterokaryosis in a supposedly ancient asexual fungus.</title>
        <authorList>
            <person name="Corradi N."/>
            <person name="Sedzielewska K."/>
            <person name="Noel J."/>
            <person name="Charron P."/>
            <person name="Farinelli L."/>
            <person name="Marton T."/>
            <person name="Kruger M."/>
            <person name="Pelin A."/>
            <person name="Brachmann A."/>
            <person name="Corradi N."/>
        </authorList>
    </citation>
    <scope>NUCLEOTIDE SEQUENCE [LARGE SCALE GENOMIC DNA]</scope>
    <source>
        <strain evidence="2 3">A1</strain>
    </source>
</reference>
<organism evidence="2 3">
    <name type="scientific">Rhizophagus irregularis</name>
    <dbReference type="NCBI Taxonomy" id="588596"/>
    <lineage>
        <taxon>Eukaryota</taxon>
        <taxon>Fungi</taxon>
        <taxon>Fungi incertae sedis</taxon>
        <taxon>Mucoromycota</taxon>
        <taxon>Glomeromycotina</taxon>
        <taxon>Glomeromycetes</taxon>
        <taxon>Glomerales</taxon>
        <taxon>Glomeraceae</taxon>
        <taxon>Rhizophagus</taxon>
    </lineage>
</organism>
<reference evidence="2 3" key="3">
    <citation type="submission" date="2017-10" db="EMBL/GenBank/DDBJ databases">
        <title>Extensive intraspecific genome diversity in a model arbuscular mycorrhizal fungus.</title>
        <authorList>
            <person name="Chen E.C.H."/>
            <person name="Morin E."/>
            <person name="Baudet D."/>
            <person name="Noel J."/>
            <person name="Ndikumana S."/>
            <person name="Charron P."/>
            <person name="St-Onge C."/>
            <person name="Giorgi J."/>
            <person name="Grigoriev I.V."/>
            <person name="Roux C."/>
            <person name="Martin F.M."/>
            <person name="Corradi N."/>
        </authorList>
    </citation>
    <scope>NUCLEOTIDE SEQUENCE [LARGE SCALE GENOMIC DNA]</scope>
    <source>
        <strain evidence="2 3">A1</strain>
    </source>
</reference>
<dbReference type="Proteomes" id="UP000232688">
    <property type="component" value="Unassembled WGS sequence"/>
</dbReference>
<evidence type="ECO:0000313" key="2">
    <source>
        <dbReference type="EMBL" id="PKC65864.1"/>
    </source>
</evidence>
<gene>
    <name evidence="2" type="ORF">RhiirA1_460483</name>
    <name evidence="1" type="ORF">RhiirA5_411733</name>
</gene>
<accession>A0A2I1EIU2</accession>
<dbReference type="OrthoDB" id="2420645at2759"/>
<dbReference type="AlphaFoldDB" id="A0A2I1EIU2"/>
<sequence>MVKLYKLYAPDRDEYHEKVSRAYSLLGIQHDDETPKMWCSRIRGPFRKMFEEYPDIFSKNELFIPENTVENHLKRELLEIPFQINVQKEKSIALREFHIWQYKQYILRELEKASIEFINNSGDLVLLTLQIRFLTKNVY</sequence>
<evidence type="ECO:0000313" key="3">
    <source>
        <dbReference type="Proteomes" id="UP000232688"/>
    </source>
</evidence>
<name>A0A2I1EIU2_9GLOM</name>
<dbReference type="VEuPathDB" id="FungiDB:RhiirA1_460483"/>
<protein>
    <submittedName>
        <fullName evidence="2">Uncharacterized protein</fullName>
    </submittedName>
</protein>